<comment type="caution">
    <text evidence="1">The sequence shown here is derived from an EMBL/GenBank/DDBJ whole genome shotgun (WGS) entry which is preliminary data.</text>
</comment>
<evidence type="ECO:0000313" key="2">
    <source>
        <dbReference type="Proteomes" id="UP001151088"/>
    </source>
</evidence>
<dbReference type="AlphaFoldDB" id="A0A9X2T0T2"/>
<dbReference type="RefSeq" id="WP_258730919.1">
    <property type="nucleotide sequence ID" value="NZ_JANTHZ010000001.1"/>
</dbReference>
<reference evidence="1" key="1">
    <citation type="submission" date="2022-08" db="EMBL/GenBank/DDBJ databases">
        <authorList>
            <person name="Li F."/>
        </authorList>
    </citation>
    <scope>NUCLEOTIDE SEQUENCE</scope>
    <source>
        <strain evidence="1">MQZ15Z-1</strain>
    </source>
</reference>
<protein>
    <submittedName>
        <fullName evidence="1">Uncharacterized protein</fullName>
    </submittedName>
</protein>
<evidence type="ECO:0000313" key="1">
    <source>
        <dbReference type="EMBL" id="MCS0493972.1"/>
    </source>
</evidence>
<accession>A0A9X2T0T2</accession>
<name>A0A9X2T0T2_9HYPH</name>
<keyword evidence="2" id="KW-1185">Reference proteome</keyword>
<gene>
    <name evidence="1" type="ORF">NVS89_02605</name>
</gene>
<proteinExistence type="predicted"/>
<organism evidence="1 2">
    <name type="scientific">Ancylobacter mangrovi</name>
    <dbReference type="NCBI Taxonomy" id="2972472"/>
    <lineage>
        <taxon>Bacteria</taxon>
        <taxon>Pseudomonadati</taxon>
        <taxon>Pseudomonadota</taxon>
        <taxon>Alphaproteobacteria</taxon>
        <taxon>Hyphomicrobiales</taxon>
        <taxon>Xanthobacteraceae</taxon>
        <taxon>Ancylobacter</taxon>
    </lineage>
</organism>
<dbReference type="EMBL" id="JANTHZ010000001">
    <property type="protein sequence ID" value="MCS0493972.1"/>
    <property type="molecule type" value="Genomic_DNA"/>
</dbReference>
<dbReference type="Proteomes" id="UP001151088">
    <property type="component" value="Unassembled WGS sequence"/>
</dbReference>
<sequence>MAEANFEVVGRKGPCRRLHPREPGWDDAEAAFTATSVPDAIRPGRRVLAGTAGRRSTGTVRV</sequence>